<evidence type="ECO:0000259" key="1">
    <source>
        <dbReference type="Pfam" id="PF20151"/>
    </source>
</evidence>
<sequence length="109" mass="12568">MSLHLSYETLVIAVRQKQLYQYLAASTASVLVFDTLSSLDEEIKYVWKSRWHPVKVLYLWTRYQNLAIAAMELWFLAFPGGPSGPACYKPMSATICTSFFYSMYAYLTN</sequence>
<name>A0A5M3N4K7_CONPW</name>
<dbReference type="Proteomes" id="UP000053558">
    <property type="component" value="Unassembled WGS sequence"/>
</dbReference>
<dbReference type="AlphaFoldDB" id="A0A5M3N4K7"/>
<dbReference type="Pfam" id="PF20151">
    <property type="entry name" value="DUF6533"/>
    <property type="match status" value="1"/>
</dbReference>
<protein>
    <recommendedName>
        <fullName evidence="1">DUF6533 domain-containing protein</fullName>
    </recommendedName>
</protein>
<comment type="caution">
    <text evidence="2">The sequence shown here is derived from an EMBL/GenBank/DDBJ whole genome shotgun (WGS) entry which is preliminary data.</text>
</comment>
<evidence type="ECO:0000313" key="2">
    <source>
        <dbReference type="EMBL" id="EIW86187.1"/>
    </source>
</evidence>
<dbReference type="EMBL" id="JH711573">
    <property type="protein sequence ID" value="EIW86187.1"/>
    <property type="molecule type" value="Genomic_DNA"/>
</dbReference>
<gene>
    <name evidence="2" type="ORF">CONPUDRAFT_148289</name>
</gene>
<dbReference type="KEGG" id="cput:CONPUDRAFT_148289"/>
<accession>A0A5M3N4K7</accession>
<keyword evidence="3" id="KW-1185">Reference proteome</keyword>
<dbReference type="GeneID" id="19202479"/>
<dbReference type="OrthoDB" id="3341843at2759"/>
<dbReference type="RefSeq" id="XP_007763090.1">
    <property type="nucleotide sequence ID" value="XM_007764900.1"/>
</dbReference>
<evidence type="ECO:0000313" key="3">
    <source>
        <dbReference type="Proteomes" id="UP000053558"/>
    </source>
</evidence>
<proteinExistence type="predicted"/>
<feature type="domain" description="DUF6533" evidence="1">
    <location>
        <begin position="22"/>
        <end position="63"/>
    </location>
</feature>
<reference evidence="3" key="1">
    <citation type="journal article" date="2012" name="Science">
        <title>The Paleozoic origin of enzymatic lignin decomposition reconstructed from 31 fungal genomes.</title>
        <authorList>
            <person name="Floudas D."/>
            <person name="Binder M."/>
            <person name="Riley R."/>
            <person name="Barry K."/>
            <person name="Blanchette R.A."/>
            <person name="Henrissat B."/>
            <person name="Martinez A.T."/>
            <person name="Otillar R."/>
            <person name="Spatafora J.W."/>
            <person name="Yadav J.S."/>
            <person name="Aerts A."/>
            <person name="Benoit I."/>
            <person name="Boyd A."/>
            <person name="Carlson A."/>
            <person name="Copeland A."/>
            <person name="Coutinho P.M."/>
            <person name="de Vries R.P."/>
            <person name="Ferreira P."/>
            <person name="Findley K."/>
            <person name="Foster B."/>
            <person name="Gaskell J."/>
            <person name="Glotzer D."/>
            <person name="Gorecki P."/>
            <person name="Heitman J."/>
            <person name="Hesse C."/>
            <person name="Hori C."/>
            <person name="Igarashi K."/>
            <person name="Jurgens J.A."/>
            <person name="Kallen N."/>
            <person name="Kersten P."/>
            <person name="Kohler A."/>
            <person name="Kuees U."/>
            <person name="Kumar T.K.A."/>
            <person name="Kuo A."/>
            <person name="LaButti K."/>
            <person name="Larrondo L.F."/>
            <person name="Lindquist E."/>
            <person name="Ling A."/>
            <person name="Lombard V."/>
            <person name="Lucas S."/>
            <person name="Lundell T."/>
            <person name="Martin R."/>
            <person name="McLaughlin D.J."/>
            <person name="Morgenstern I."/>
            <person name="Morin E."/>
            <person name="Murat C."/>
            <person name="Nagy L.G."/>
            <person name="Nolan M."/>
            <person name="Ohm R.A."/>
            <person name="Patyshakuliyeva A."/>
            <person name="Rokas A."/>
            <person name="Ruiz-Duenas F.J."/>
            <person name="Sabat G."/>
            <person name="Salamov A."/>
            <person name="Samejima M."/>
            <person name="Schmutz J."/>
            <person name="Slot J.C."/>
            <person name="St John F."/>
            <person name="Stenlid J."/>
            <person name="Sun H."/>
            <person name="Sun S."/>
            <person name="Syed K."/>
            <person name="Tsang A."/>
            <person name="Wiebenga A."/>
            <person name="Young D."/>
            <person name="Pisabarro A."/>
            <person name="Eastwood D.C."/>
            <person name="Martin F."/>
            <person name="Cullen D."/>
            <person name="Grigoriev I.V."/>
            <person name="Hibbett D.S."/>
        </authorList>
    </citation>
    <scope>NUCLEOTIDE SEQUENCE [LARGE SCALE GENOMIC DNA]</scope>
    <source>
        <strain evidence="3">RWD-64-598 SS2</strain>
    </source>
</reference>
<organism evidence="2 3">
    <name type="scientific">Coniophora puteana (strain RWD-64-598)</name>
    <name type="common">Brown rot fungus</name>
    <dbReference type="NCBI Taxonomy" id="741705"/>
    <lineage>
        <taxon>Eukaryota</taxon>
        <taxon>Fungi</taxon>
        <taxon>Dikarya</taxon>
        <taxon>Basidiomycota</taxon>
        <taxon>Agaricomycotina</taxon>
        <taxon>Agaricomycetes</taxon>
        <taxon>Agaricomycetidae</taxon>
        <taxon>Boletales</taxon>
        <taxon>Coniophorineae</taxon>
        <taxon>Coniophoraceae</taxon>
        <taxon>Coniophora</taxon>
    </lineage>
</organism>
<dbReference type="InterPro" id="IPR045340">
    <property type="entry name" value="DUF6533"/>
</dbReference>